<dbReference type="GO" id="GO:0000922">
    <property type="term" value="C:spindle pole"/>
    <property type="evidence" value="ECO:0007669"/>
    <property type="project" value="InterPro"/>
</dbReference>
<dbReference type="GO" id="GO:0005874">
    <property type="term" value="C:microtubule"/>
    <property type="evidence" value="ECO:0007669"/>
    <property type="project" value="UniProtKB-KW"/>
</dbReference>
<evidence type="ECO:0000256" key="5">
    <source>
        <dbReference type="ARBA" id="ARBA00023212"/>
    </source>
</evidence>
<gene>
    <name evidence="7" type="ORF">MNEG_10066</name>
</gene>
<comment type="subcellular location">
    <subcellularLocation>
        <location evidence="1">Cytoplasm</location>
        <location evidence="1">Cytoskeleton</location>
    </subcellularLocation>
</comment>
<evidence type="ECO:0000313" key="8">
    <source>
        <dbReference type="Proteomes" id="UP000054498"/>
    </source>
</evidence>
<evidence type="ECO:0000256" key="1">
    <source>
        <dbReference type="ARBA" id="ARBA00004245"/>
    </source>
</evidence>
<dbReference type="GO" id="GO:0000278">
    <property type="term" value="P:mitotic cell cycle"/>
    <property type="evidence" value="ECO:0007669"/>
    <property type="project" value="TreeGrafter"/>
</dbReference>
<dbReference type="GO" id="GO:0031122">
    <property type="term" value="P:cytoplasmic microtubule organization"/>
    <property type="evidence" value="ECO:0007669"/>
    <property type="project" value="TreeGrafter"/>
</dbReference>
<dbReference type="Gene3D" id="1.20.120.1900">
    <property type="entry name" value="Gamma-tubulin complex, C-terminal domain"/>
    <property type="match status" value="1"/>
</dbReference>
<dbReference type="InterPro" id="IPR007259">
    <property type="entry name" value="GCP"/>
</dbReference>
<dbReference type="KEGG" id="mng:MNEG_10066"/>
<dbReference type="GO" id="GO:0000930">
    <property type="term" value="C:gamma-tubulin complex"/>
    <property type="evidence" value="ECO:0007669"/>
    <property type="project" value="TreeGrafter"/>
</dbReference>
<keyword evidence="8" id="KW-1185">Reference proteome</keyword>
<dbReference type="PANTHER" id="PTHR19302:SF14">
    <property type="entry name" value="GAMMA-TUBULIN COMPLEX COMPONENT 3"/>
    <property type="match status" value="1"/>
</dbReference>
<feature type="domain" description="Gamma tubulin complex component C-terminal" evidence="6">
    <location>
        <begin position="16"/>
        <end position="208"/>
    </location>
</feature>
<dbReference type="GO" id="GO:0007020">
    <property type="term" value="P:microtubule nucleation"/>
    <property type="evidence" value="ECO:0007669"/>
    <property type="project" value="InterPro"/>
</dbReference>
<evidence type="ECO:0000256" key="2">
    <source>
        <dbReference type="ARBA" id="ARBA00010337"/>
    </source>
</evidence>
<dbReference type="GO" id="GO:0051225">
    <property type="term" value="P:spindle assembly"/>
    <property type="evidence" value="ECO:0007669"/>
    <property type="project" value="TreeGrafter"/>
</dbReference>
<protein>
    <recommendedName>
        <fullName evidence="6">Gamma tubulin complex component C-terminal domain-containing protein</fullName>
    </recommendedName>
</protein>
<dbReference type="GO" id="GO:0051321">
    <property type="term" value="P:meiotic cell cycle"/>
    <property type="evidence" value="ECO:0007669"/>
    <property type="project" value="TreeGrafter"/>
</dbReference>
<dbReference type="RefSeq" id="XP_013896913.1">
    <property type="nucleotide sequence ID" value="XM_014041459.1"/>
</dbReference>
<evidence type="ECO:0000313" key="7">
    <source>
        <dbReference type="EMBL" id="KIY97893.1"/>
    </source>
</evidence>
<organism evidence="7 8">
    <name type="scientific">Monoraphidium neglectum</name>
    <dbReference type="NCBI Taxonomy" id="145388"/>
    <lineage>
        <taxon>Eukaryota</taxon>
        <taxon>Viridiplantae</taxon>
        <taxon>Chlorophyta</taxon>
        <taxon>core chlorophytes</taxon>
        <taxon>Chlorophyceae</taxon>
        <taxon>CS clade</taxon>
        <taxon>Sphaeropleales</taxon>
        <taxon>Selenastraceae</taxon>
        <taxon>Monoraphidium</taxon>
    </lineage>
</organism>
<reference evidence="7 8" key="1">
    <citation type="journal article" date="2013" name="BMC Genomics">
        <title>Reconstruction of the lipid metabolism for the microalga Monoraphidium neglectum from its genome sequence reveals characteristics suitable for biofuel production.</title>
        <authorList>
            <person name="Bogen C."/>
            <person name="Al-Dilaimi A."/>
            <person name="Albersmeier A."/>
            <person name="Wichmann J."/>
            <person name="Grundmann M."/>
            <person name="Rupp O."/>
            <person name="Lauersen K.J."/>
            <person name="Blifernez-Klassen O."/>
            <person name="Kalinowski J."/>
            <person name="Goesmann A."/>
            <person name="Mussgnug J.H."/>
            <person name="Kruse O."/>
        </authorList>
    </citation>
    <scope>NUCLEOTIDE SEQUENCE [LARGE SCALE GENOMIC DNA]</scope>
    <source>
        <strain evidence="7 8">SAG 48.87</strain>
    </source>
</reference>
<keyword evidence="3" id="KW-0963">Cytoplasm</keyword>
<comment type="similarity">
    <text evidence="2">Belongs to the TUBGCP family.</text>
</comment>
<dbReference type="GeneID" id="25727191"/>
<dbReference type="InterPro" id="IPR040457">
    <property type="entry name" value="GCP_C"/>
</dbReference>
<dbReference type="STRING" id="145388.A0A0D2KQI9"/>
<dbReference type="Pfam" id="PF04130">
    <property type="entry name" value="GCP_C_terminal"/>
    <property type="match status" value="1"/>
</dbReference>
<name>A0A0D2KQI9_9CHLO</name>
<keyword evidence="5" id="KW-0206">Cytoskeleton</keyword>
<proteinExistence type="inferred from homology"/>
<dbReference type="Proteomes" id="UP000054498">
    <property type="component" value="Unassembled WGS sequence"/>
</dbReference>
<evidence type="ECO:0000256" key="4">
    <source>
        <dbReference type="ARBA" id="ARBA00022701"/>
    </source>
</evidence>
<evidence type="ECO:0000256" key="3">
    <source>
        <dbReference type="ARBA" id="ARBA00022490"/>
    </source>
</evidence>
<dbReference type="GO" id="GO:0051011">
    <property type="term" value="F:microtubule minus-end binding"/>
    <property type="evidence" value="ECO:0007669"/>
    <property type="project" value="TreeGrafter"/>
</dbReference>
<dbReference type="GO" id="GO:0043015">
    <property type="term" value="F:gamma-tubulin binding"/>
    <property type="evidence" value="ECO:0007669"/>
    <property type="project" value="InterPro"/>
</dbReference>
<keyword evidence="4" id="KW-0493">Microtubule</keyword>
<sequence length="230" mass="25172">VEVERELPKFRAPARAALERLLRSCLRLRADMGHFATNMRTYVTYEVLEGAWREFQGAAASCCDMDALISRHEAFLAALLGRALLDDSSAQVRSTLNGVLANMLGLAPLVGRLNDEVKASLLWMEDRAREAAANTAAGRWGAVDSDAAARRDEEVDPALVEELEGVAGQLEAAHLAGVRRLTEQLSDERQGGVAHAFNEVRYLLCRLDRAFYERQAGAMDGGFLEVDAPS</sequence>
<dbReference type="InterPro" id="IPR042241">
    <property type="entry name" value="GCP_C_sf"/>
</dbReference>
<evidence type="ECO:0000259" key="6">
    <source>
        <dbReference type="Pfam" id="PF04130"/>
    </source>
</evidence>
<feature type="non-terminal residue" evidence="7">
    <location>
        <position position="1"/>
    </location>
</feature>
<dbReference type="PANTHER" id="PTHR19302">
    <property type="entry name" value="GAMMA TUBULIN COMPLEX PROTEIN"/>
    <property type="match status" value="1"/>
</dbReference>
<dbReference type="EMBL" id="KK102385">
    <property type="protein sequence ID" value="KIY97893.1"/>
    <property type="molecule type" value="Genomic_DNA"/>
</dbReference>
<accession>A0A0D2KQI9</accession>
<dbReference type="AlphaFoldDB" id="A0A0D2KQI9"/>